<evidence type="ECO:0000259" key="10">
    <source>
        <dbReference type="PROSITE" id="PS50850"/>
    </source>
</evidence>
<evidence type="ECO:0000256" key="5">
    <source>
        <dbReference type="ARBA" id="ARBA00022692"/>
    </source>
</evidence>
<feature type="transmembrane region" description="Helical" evidence="9">
    <location>
        <begin position="474"/>
        <end position="492"/>
    </location>
</feature>
<gene>
    <name evidence="11" type="ORF">SAMN06296010_0883</name>
</gene>
<evidence type="ECO:0000256" key="2">
    <source>
        <dbReference type="ARBA" id="ARBA00008537"/>
    </source>
</evidence>
<comment type="similarity">
    <text evidence="2">Belongs to the major facilitator superfamily. EmrB family.</text>
</comment>
<feature type="transmembrane region" description="Helical" evidence="9">
    <location>
        <begin position="137"/>
        <end position="157"/>
    </location>
</feature>
<feature type="transmembrane region" description="Helical" evidence="9">
    <location>
        <begin position="79"/>
        <end position="99"/>
    </location>
</feature>
<keyword evidence="4" id="KW-1003">Cell membrane</keyword>
<dbReference type="EMBL" id="FXAY01000001">
    <property type="protein sequence ID" value="SMG18719.1"/>
    <property type="molecule type" value="Genomic_DNA"/>
</dbReference>
<keyword evidence="6 9" id="KW-1133">Transmembrane helix</keyword>
<feature type="transmembrane region" description="Helical" evidence="9">
    <location>
        <begin position="436"/>
        <end position="454"/>
    </location>
</feature>
<evidence type="ECO:0000256" key="4">
    <source>
        <dbReference type="ARBA" id="ARBA00022475"/>
    </source>
</evidence>
<dbReference type="GO" id="GO:0005886">
    <property type="term" value="C:plasma membrane"/>
    <property type="evidence" value="ECO:0007669"/>
    <property type="project" value="UniProtKB-SubCell"/>
</dbReference>
<keyword evidence="3" id="KW-0813">Transport</keyword>
<organism evidence="11 12">
    <name type="scientific">Agreia pratensis</name>
    <dbReference type="NCBI Taxonomy" id="150121"/>
    <lineage>
        <taxon>Bacteria</taxon>
        <taxon>Bacillati</taxon>
        <taxon>Actinomycetota</taxon>
        <taxon>Actinomycetes</taxon>
        <taxon>Micrococcales</taxon>
        <taxon>Microbacteriaceae</taxon>
        <taxon>Agreia</taxon>
    </lineage>
</organism>
<feature type="transmembrane region" description="Helical" evidence="9">
    <location>
        <begin position="106"/>
        <end position="125"/>
    </location>
</feature>
<feature type="region of interest" description="Disordered" evidence="8">
    <location>
        <begin position="1"/>
        <end position="27"/>
    </location>
</feature>
<accession>A0A1X7IV96</accession>
<feature type="transmembrane region" description="Helical" evidence="9">
    <location>
        <begin position="195"/>
        <end position="216"/>
    </location>
</feature>
<feature type="compositionally biased region" description="Low complexity" evidence="8">
    <location>
        <begin position="11"/>
        <end position="27"/>
    </location>
</feature>
<keyword evidence="12" id="KW-1185">Reference proteome</keyword>
<feature type="transmembrane region" description="Helical" evidence="9">
    <location>
        <begin position="301"/>
        <end position="323"/>
    </location>
</feature>
<feature type="domain" description="Major facilitator superfamily (MFS) profile" evidence="10">
    <location>
        <begin position="41"/>
        <end position="496"/>
    </location>
</feature>
<dbReference type="PRINTS" id="PR01036">
    <property type="entry name" value="TCRTETB"/>
</dbReference>
<evidence type="ECO:0000256" key="3">
    <source>
        <dbReference type="ARBA" id="ARBA00022448"/>
    </source>
</evidence>
<evidence type="ECO:0000313" key="11">
    <source>
        <dbReference type="EMBL" id="SMG18719.1"/>
    </source>
</evidence>
<evidence type="ECO:0000313" key="12">
    <source>
        <dbReference type="Proteomes" id="UP000193244"/>
    </source>
</evidence>
<keyword evidence="7 9" id="KW-0472">Membrane</keyword>
<feature type="transmembrane region" description="Helical" evidence="9">
    <location>
        <begin position="391"/>
        <end position="415"/>
    </location>
</feature>
<dbReference type="CDD" id="cd17503">
    <property type="entry name" value="MFS_LmrB_MDR_like"/>
    <property type="match status" value="1"/>
</dbReference>
<dbReference type="PANTHER" id="PTHR42718:SF9">
    <property type="entry name" value="MAJOR FACILITATOR SUPERFAMILY MULTIDRUG TRANSPORTER MFSC"/>
    <property type="match status" value="1"/>
</dbReference>
<feature type="transmembrane region" description="Helical" evidence="9">
    <location>
        <begin position="40"/>
        <end position="67"/>
    </location>
</feature>
<name>A0A1X7IV96_9MICO</name>
<evidence type="ECO:0000256" key="8">
    <source>
        <dbReference type="SAM" id="MobiDB-lite"/>
    </source>
</evidence>
<dbReference type="SUPFAM" id="SSF103473">
    <property type="entry name" value="MFS general substrate transporter"/>
    <property type="match status" value="1"/>
</dbReference>
<feature type="transmembrane region" description="Helical" evidence="9">
    <location>
        <begin position="169"/>
        <end position="189"/>
    </location>
</feature>
<dbReference type="PROSITE" id="PS50850">
    <property type="entry name" value="MFS"/>
    <property type="match status" value="1"/>
</dbReference>
<evidence type="ECO:0000256" key="9">
    <source>
        <dbReference type="SAM" id="Phobius"/>
    </source>
</evidence>
<dbReference type="InterPro" id="IPR020846">
    <property type="entry name" value="MFS_dom"/>
</dbReference>
<feature type="transmembrane region" description="Helical" evidence="9">
    <location>
        <begin position="228"/>
        <end position="249"/>
    </location>
</feature>
<dbReference type="InterPro" id="IPR004638">
    <property type="entry name" value="EmrB-like"/>
</dbReference>
<dbReference type="Gene3D" id="1.20.1720.10">
    <property type="entry name" value="Multidrug resistance protein D"/>
    <property type="match status" value="1"/>
</dbReference>
<dbReference type="Gene3D" id="1.20.1250.20">
    <property type="entry name" value="MFS general substrate transporter like domains"/>
    <property type="match status" value="1"/>
</dbReference>
<dbReference type="GO" id="GO:0022857">
    <property type="term" value="F:transmembrane transporter activity"/>
    <property type="evidence" value="ECO:0007669"/>
    <property type="project" value="InterPro"/>
</dbReference>
<feature type="transmembrane region" description="Helical" evidence="9">
    <location>
        <begin position="365"/>
        <end position="385"/>
    </location>
</feature>
<evidence type="ECO:0000256" key="7">
    <source>
        <dbReference type="ARBA" id="ARBA00023136"/>
    </source>
</evidence>
<dbReference type="Pfam" id="PF07690">
    <property type="entry name" value="MFS_1"/>
    <property type="match status" value="1"/>
</dbReference>
<dbReference type="STRING" id="150121.SAMN06296010_0883"/>
<reference evidence="12" key="1">
    <citation type="submission" date="2017-04" db="EMBL/GenBank/DDBJ databases">
        <authorList>
            <person name="Varghese N."/>
            <person name="Submissions S."/>
        </authorList>
    </citation>
    <scope>NUCLEOTIDE SEQUENCE [LARGE SCALE GENOMIC DNA]</scope>
    <source>
        <strain evidence="12">VKM Ac-2510</strain>
    </source>
</reference>
<dbReference type="InterPro" id="IPR011701">
    <property type="entry name" value="MFS"/>
</dbReference>
<dbReference type="InterPro" id="IPR036259">
    <property type="entry name" value="MFS_trans_sf"/>
</dbReference>
<dbReference type="Proteomes" id="UP000193244">
    <property type="component" value="Unassembled WGS sequence"/>
</dbReference>
<protein>
    <submittedName>
        <fullName evidence="11">MFS transporter, DHA2 family, lincomycin resistance protein</fullName>
    </submittedName>
</protein>
<feature type="transmembrane region" description="Helical" evidence="9">
    <location>
        <begin position="335"/>
        <end position="353"/>
    </location>
</feature>
<feature type="transmembrane region" description="Helical" evidence="9">
    <location>
        <begin position="261"/>
        <end position="280"/>
    </location>
</feature>
<keyword evidence="5 9" id="KW-0812">Transmembrane</keyword>
<sequence>MTDRLAPPTDSMPAVSPSSAPDAPASPWAEDPALAGRNRLVISLLLVSAFVVILNETIMSVALPVLMKDLDIAAEAAQWLTTAFMLTMAVVIPITGFLLQRFNTRPVFLAAMALFSAGTFISAMAPGFEILLAGRVIQASGTAIMMPLLMTTVLNLVPPATRGRTMGNISIVISVAPAIGPTISGLILSVLDWRWMFWIVLPIAVGSLVLGFLKIPNVTEPRKAPIDVFSVILSAFAFGGLVYGLSSIGGHGASEGGMPTWLPLVVGVVALAAFILRQVLLARREKALLDLRVFRSPTFSVAIAMLAISMMALFGTLIILPLYTQNVLGLNTLSTGLLLLPGGLLMGILAPFVGRIYDRFGPRVLLIPGSIIVSAAFWGMTLFTATTAWGWVLAAHVTMSLGLALLFTPLFTAGLASLTPKLYSHGSAVVGTVQQLAGAAGTALFVSVMTAQALTLSGGSAPTAVDTAGGIHSAIMYGAFISLAAIAISFFVKAPAQPSAEGVHDAMPAGH</sequence>
<evidence type="ECO:0000256" key="1">
    <source>
        <dbReference type="ARBA" id="ARBA00004651"/>
    </source>
</evidence>
<dbReference type="NCBIfam" id="TIGR00711">
    <property type="entry name" value="efflux_EmrB"/>
    <property type="match status" value="1"/>
</dbReference>
<evidence type="ECO:0000256" key="6">
    <source>
        <dbReference type="ARBA" id="ARBA00022989"/>
    </source>
</evidence>
<proteinExistence type="inferred from homology"/>
<comment type="subcellular location">
    <subcellularLocation>
        <location evidence="1">Cell membrane</location>
        <topology evidence="1">Multi-pass membrane protein</topology>
    </subcellularLocation>
</comment>
<dbReference type="AlphaFoldDB" id="A0A1X7IV96"/>
<dbReference type="PANTHER" id="PTHR42718">
    <property type="entry name" value="MAJOR FACILITATOR SUPERFAMILY MULTIDRUG TRANSPORTER MFSC"/>
    <property type="match status" value="1"/>
</dbReference>